<dbReference type="AlphaFoldDB" id="V2WCJ9"/>
<feature type="compositionally biased region" description="Basic and acidic residues" evidence="1">
    <location>
        <begin position="111"/>
        <end position="129"/>
    </location>
</feature>
<proteinExistence type="predicted"/>
<keyword evidence="3" id="KW-1185">Reference proteome</keyword>
<dbReference type="KEGG" id="mrr:Moror_6107"/>
<feature type="compositionally biased region" description="Low complexity" evidence="1">
    <location>
        <begin position="154"/>
        <end position="167"/>
    </location>
</feature>
<dbReference type="EMBL" id="AWSO01001283">
    <property type="protein sequence ID" value="ESK84553.1"/>
    <property type="molecule type" value="Genomic_DNA"/>
</dbReference>
<protein>
    <submittedName>
        <fullName evidence="2">Uncharacterized protein</fullName>
    </submittedName>
</protein>
<feature type="compositionally biased region" description="Polar residues" evidence="1">
    <location>
        <begin position="168"/>
        <end position="184"/>
    </location>
</feature>
<reference evidence="2 3" key="1">
    <citation type="journal article" date="2014" name="BMC Genomics">
        <title>Genome and secretome analysis of the hemibiotrophic fungal pathogen, Moniliophthora roreri, which causes frosty pod rot disease of cacao: mechanisms of the biotrophic and necrotrophic phases.</title>
        <authorList>
            <person name="Meinhardt L.W."/>
            <person name="Costa G.G.L."/>
            <person name="Thomazella D.P.T."/>
            <person name="Teixeira P.J.P.L."/>
            <person name="Carazzolle M.F."/>
            <person name="Schuster S.C."/>
            <person name="Carlson J.E."/>
            <person name="Guiltinan M.J."/>
            <person name="Mieczkowski P."/>
            <person name="Farmer A."/>
            <person name="Ramaraj T."/>
            <person name="Crozier J."/>
            <person name="Davis R.E."/>
            <person name="Shao J."/>
            <person name="Melnick R.L."/>
            <person name="Pereira G.A.G."/>
            <person name="Bailey B.A."/>
        </authorList>
    </citation>
    <scope>NUCLEOTIDE SEQUENCE [LARGE SCALE GENOMIC DNA]</scope>
    <source>
        <strain evidence="2 3">MCA 2997</strain>
    </source>
</reference>
<feature type="compositionally biased region" description="Polar residues" evidence="1">
    <location>
        <begin position="62"/>
        <end position="74"/>
    </location>
</feature>
<organism evidence="2 3">
    <name type="scientific">Moniliophthora roreri (strain MCA 2997)</name>
    <name type="common">Cocoa frosty pod rot fungus</name>
    <name type="synonym">Crinipellis roreri</name>
    <dbReference type="NCBI Taxonomy" id="1381753"/>
    <lineage>
        <taxon>Eukaryota</taxon>
        <taxon>Fungi</taxon>
        <taxon>Dikarya</taxon>
        <taxon>Basidiomycota</taxon>
        <taxon>Agaricomycotina</taxon>
        <taxon>Agaricomycetes</taxon>
        <taxon>Agaricomycetidae</taxon>
        <taxon>Agaricales</taxon>
        <taxon>Marasmiineae</taxon>
        <taxon>Marasmiaceae</taxon>
        <taxon>Moniliophthora</taxon>
    </lineage>
</organism>
<sequence length="400" mass="44188">MAPNRTESHASRSGGHSSRSKTRSNSISNLTFPGSVHSVDLSFLQNYPPPRPNPTPNPTLPGSSHSVNMDSSKNYPPPHPNPTPNLALPGSIHSVDSSFLKSYPSPPPQQIKKEVNHTPDSKVKTKHEPMFTPYSQCSRVSPNVKREQTPLFHTPSRSSPAPSTSSRQVWQEFSPTSSRSQIVKSRSEHLPAPKVHTSVANSSYDITWKIAFIEPALPRIHANSCTKPPQECVVRCGVATSLQWGDRNKRGMALRRDASWYSNTPPPADCLAYIPFEDRRKRKGRSTHGLSVQRSLCFEEVVKNGEHAVPPAAGQGPMTFLVEVPGFGTTSLHAIPIQCDHGRMTMSGLFFGLGLILADFVKDTPRTQGFFTSVQHVYIKSVYMTAERPNIWSIELGAYY</sequence>
<accession>V2WCJ9</accession>
<comment type="caution">
    <text evidence="2">The sequence shown here is derived from an EMBL/GenBank/DDBJ whole genome shotgun (WGS) entry which is preliminary data.</text>
</comment>
<gene>
    <name evidence="2" type="ORF">Moror_6107</name>
</gene>
<evidence type="ECO:0000256" key="1">
    <source>
        <dbReference type="SAM" id="MobiDB-lite"/>
    </source>
</evidence>
<feature type="compositionally biased region" description="Pro residues" evidence="1">
    <location>
        <begin position="47"/>
        <end position="59"/>
    </location>
</feature>
<name>V2WCJ9_MONRO</name>
<evidence type="ECO:0000313" key="3">
    <source>
        <dbReference type="Proteomes" id="UP000017559"/>
    </source>
</evidence>
<feature type="compositionally biased region" description="Basic and acidic residues" evidence="1">
    <location>
        <begin position="1"/>
        <end position="10"/>
    </location>
</feature>
<feature type="region of interest" description="Disordered" evidence="1">
    <location>
        <begin position="1"/>
        <end position="189"/>
    </location>
</feature>
<feature type="compositionally biased region" description="Low complexity" evidence="1">
    <location>
        <begin position="11"/>
        <end position="29"/>
    </location>
</feature>
<dbReference type="Proteomes" id="UP000017559">
    <property type="component" value="Unassembled WGS sequence"/>
</dbReference>
<evidence type="ECO:0000313" key="2">
    <source>
        <dbReference type="EMBL" id="ESK84553.1"/>
    </source>
</evidence>
<dbReference type="HOGENOM" id="CLU_689037_0_0_1"/>